<dbReference type="EMBL" id="MU266418">
    <property type="protein sequence ID" value="KAH7924696.1"/>
    <property type="molecule type" value="Genomic_DNA"/>
</dbReference>
<proteinExistence type="predicted"/>
<name>A0ACB8BFQ6_9AGAM</name>
<evidence type="ECO:0000313" key="1">
    <source>
        <dbReference type="EMBL" id="KAH7924696.1"/>
    </source>
</evidence>
<keyword evidence="2" id="KW-1185">Reference proteome</keyword>
<reference evidence="1" key="1">
    <citation type="journal article" date="2021" name="New Phytol.">
        <title>Evolutionary innovations through gain and loss of genes in the ectomycorrhizal Boletales.</title>
        <authorList>
            <person name="Wu G."/>
            <person name="Miyauchi S."/>
            <person name="Morin E."/>
            <person name="Kuo A."/>
            <person name="Drula E."/>
            <person name="Varga T."/>
            <person name="Kohler A."/>
            <person name="Feng B."/>
            <person name="Cao Y."/>
            <person name="Lipzen A."/>
            <person name="Daum C."/>
            <person name="Hundley H."/>
            <person name="Pangilinan J."/>
            <person name="Johnson J."/>
            <person name="Barry K."/>
            <person name="LaButti K."/>
            <person name="Ng V."/>
            <person name="Ahrendt S."/>
            <person name="Min B."/>
            <person name="Choi I.G."/>
            <person name="Park H."/>
            <person name="Plett J.M."/>
            <person name="Magnuson J."/>
            <person name="Spatafora J.W."/>
            <person name="Nagy L.G."/>
            <person name="Henrissat B."/>
            <person name="Grigoriev I.V."/>
            <person name="Yang Z.L."/>
            <person name="Xu J."/>
            <person name="Martin F.M."/>
        </authorList>
    </citation>
    <scope>NUCLEOTIDE SEQUENCE</scope>
    <source>
        <strain evidence="1">KUC20120723A-06</strain>
    </source>
</reference>
<evidence type="ECO:0000313" key="2">
    <source>
        <dbReference type="Proteomes" id="UP000790709"/>
    </source>
</evidence>
<protein>
    <submittedName>
        <fullName evidence="1">Uncharacterized protein</fullName>
    </submittedName>
</protein>
<gene>
    <name evidence="1" type="ORF">BV22DRAFT_1090396</name>
</gene>
<dbReference type="Proteomes" id="UP000790709">
    <property type="component" value="Unassembled WGS sequence"/>
</dbReference>
<accession>A0ACB8BFQ6</accession>
<sequence length="220" mass="24319">MSPGIIRRAMSQLSAVHRGTAFEERSLQILQDHFSMSLRRVGGKSDGGIDLQGWWWLPPLSHTRASAATEASPNRRRLRILAQCKAEKKKFSPNYVREMEGVWHCQNPTREENTNSSYPSVALLLSESPFTTSTLKRALSSSVPFLLLHLPPASVDGDSAANDPIGSAFCNPALGGQSGLLEGEVEIRWEHALSGGRPGLWWHGQRLESWTPDRQPAEPT</sequence>
<organism evidence="1 2">
    <name type="scientific">Leucogyrophana mollusca</name>
    <dbReference type="NCBI Taxonomy" id="85980"/>
    <lineage>
        <taxon>Eukaryota</taxon>
        <taxon>Fungi</taxon>
        <taxon>Dikarya</taxon>
        <taxon>Basidiomycota</taxon>
        <taxon>Agaricomycotina</taxon>
        <taxon>Agaricomycetes</taxon>
        <taxon>Agaricomycetidae</taxon>
        <taxon>Boletales</taxon>
        <taxon>Boletales incertae sedis</taxon>
        <taxon>Leucogyrophana</taxon>
    </lineage>
</organism>
<comment type="caution">
    <text evidence="1">The sequence shown here is derived from an EMBL/GenBank/DDBJ whole genome shotgun (WGS) entry which is preliminary data.</text>
</comment>